<keyword evidence="2" id="KW-1185">Reference proteome</keyword>
<reference evidence="1 2" key="1">
    <citation type="submission" date="2017-07" db="EMBL/GenBank/DDBJ databases">
        <title>Phylogenetic study on the rhizospheric bacterium Ochrobactrum sp. A44.</title>
        <authorList>
            <person name="Krzyzanowska D.M."/>
            <person name="Ossowicki A."/>
            <person name="Rajewska M."/>
            <person name="Maciag T."/>
            <person name="Kaczynski Z."/>
            <person name="Czerwicka M."/>
            <person name="Jafra S."/>
        </authorList>
    </citation>
    <scope>NUCLEOTIDE SEQUENCE [LARGE SCALE GENOMIC DNA]</scope>
    <source>
        <strain evidence="1 2">CCUG 30717</strain>
    </source>
</reference>
<dbReference type="EMBL" id="NNRM01000044">
    <property type="protein sequence ID" value="OYR22521.1"/>
    <property type="molecule type" value="Genomic_DNA"/>
</dbReference>
<protein>
    <submittedName>
        <fullName evidence="1">Uncharacterized protein</fullName>
    </submittedName>
</protein>
<name>A0A256G781_9HYPH</name>
<proteinExistence type="predicted"/>
<comment type="caution">
    <text evidence="1">The sequence shown here is derived from an EMBL/GenBank/DDBJ whole genome shotgun (WGS) entry which is preliminary data.</text>
</comment>
<dbReference type="Proteomes" id="UP000216188">
    <property type="component" value="Unassembled WGS sequence"/>
</dbReference>
<sequence>MFSFIIANNIVDNTQAAYDSATKSDATDRSSFMKGRA</sequence>
<gene>
    <name evidence="1" type="ORF">CEV34_4353</name>
</gene>
<evidence type="ECO:0000313" key="1">
    <source>
        <dbReference type="EMBL" id="OYR22521.1"/>
    </source>
</evidence>
<organism evidence="1 2">
    <name type="scientific">Brucella pseudogrignonensis</name>
    <dbReference type="NCBI Taxonomy" id="419475"/>
    <lineage>
        <taxon>Bacteria</taxon>
        <taxon>Pseudomonadati</taxon>
        <taxon>Pseudomonadota</taxon>
        <taxon>Alphaproteobacteria</taxon>
        <taxon>Hyphomicrobiales</taxon>
        <taxon>Brucellaceae</taxon>
        <taxon>Brucella/Ochrobactrum group</taxon>
        <taxon>Brucella</taxon>
    </lineage>
</organism>
<evidence type="ECO:0000313" key="2">
    <source>
        <dbReference type="Proteomes" id="UP000216188"/>
    </source>
</evidence>
<accession>A0A256G781</accession>
<dbReference type="AlphaFoldDB" id="A0A256G781"/>